<dbReference type="InterPro" id="IPR019627">
    <property type="entry name" value="YAcAr"/>
</dbReference>
<proteinExistence type="predicted"/>
<organism evidence="2 3">
    <name type="scientific">Bacillus cereus</name>
    <dbReference type="NCBI Taxonomy" id="1396"/>
    <lineage>
        <taxon>Bacteria</taxon>
        <taxon>Bacillati</taxon>
        <taxon>Bacillota</taxon>
        <taxon>Bacilli</taxon>
        <taxon>Bacillales</taxon>
        <taxon>Bacillaceae</taxon>
        <taxon>Bacillus</taxon>
        <taxon>Bacillus cereus group</taxon>
    </lineage>
</organism>
<gene>
    <name evidence="2" type="ORF">CN553_12000</name>
</gene>
<protein>
    <recommendedName>
        <fullName evidence="1">YspA cpYpsA-related SLOG domain-containing protein</fullName>
    </recommendedName>
</protein>
<evidence type="ECO:0000313" key="2">
    <source>
        <dbReference type="EMBL" id="PEN97768.1"/>
    </source>
</evidence>
<dbReference type="RefSeq" id="WP_098126369.1">
    <property type="nucleotide sequence ID" value="NZ_NUAN01000071.1"/>
</dbReference>
<name>A0A9X6YM90_BACCE</name>
<comment type="caution">
    <text evidence="2">The sequence shown here is derived from an EMBL/GenBank/DDBJ whole genome shotgun (WGS) entry which is preliminary data.</text>
</comment>
<sequence>MVKVIVAGSRKFNDYKKLATNLVAYFMRKGYYPKDVEIVSGTAGGADKLGEKFAKKAGCKLTRMPADWDGLGKKAGFIRNWDMAKYAGSDGVCFCFWDGNSKGTKHMIDLARKEGLETHVIVFS</sequence>
<reference evidence="2 3" key="1">
    <citation type="submission" date="2017-09" db="EMBL/GenBank/DDBJ databases">
        <title>Large-scale bioinformatics analysis of Bacillus genomes uncovers conserved roles of natural products in bacterial physiology.</title>
        <authorList>
            <consortium name="Agbiome Team Llc"/>
            <person name="Bleich R.M."/>
            <person name="Kirk G.J."/>
            <person name="Santa Maria K.C."/>
            <person name="Allen S.E."/>
            <person name="Farag S."/>
            <person name="Shank E.A."/>
            <person name="Bowers A."/>
        </authorList>
    </citation>
    <scope>NUCLEOTIDE SEQUENCE [LARGE SCALE GENOMIC DNA]</scope>
    <source>
        <strain evidence="2 3">AFS027647</strain>
    </source>
</reference>
<evidence type="ECO:0000313" key="3">
    <source>
        <dbReference type="Proteomes" id="UP000220691"/>
    </source>
</evidence>
<dbReference type="Proteomes" id="UP000220691">
    <property type="component" value="Unassembled WGS sequence"/>
</dbReference>
<feature type="domain" description="YspA cpYpsA-related SLOG" evidence="1">
    <location>
        <begin position="3"/>
        <end position="69"/>
    </location>
</feature>
<dbReference type="Pfam" id="PF10686">
    <property type="entry name" value="YAcAr"/>
    <property type="match status" value="1"/>
</dbReference>
<dbReference type="AlphaFoldDB" id="A0A9X6YM90"/>
<accession>A0A9X6YM90</accession>
<evidence type="ECO:0000259" key="1">
    <source>
        <dbReference type="Pfam" id="PF10686"/>
    </source>
</evidence>
<dbReference type="EMBL" id="NUAN01000071">
    <property type="protein sequence ID" value="PEN97768.1"/>
    <property type="molecule type" value="Genomic_DNA"/>
</dbReference>